<keyword evidence="2" id="KW-1003">Cell membrane</keyword>
<feature type="transmembrane region" description="Helical" evidence="8">
    <location>
        <begin position="50"/>
        <end position="71"/>
    </location>
</feature>
<sequence length="167" mass="18618">MKDMQTIERQLDRVLGFFPRVETRINALFGVNTVILAVGALNVAAPDLKLWYVSVPGAFALAGLLISYIFLYRANFPDVKGGQGSLIYFAEIQNRTEPNYQSELEACSDDQFRKDLVGQVWRNSQILCAKYVAVKIAIIATTLSLVPFFIFLAVTASIHVRLPIFNG</sequence>
<keyword evidence="6" id="KW-0051">Antiviral defense</keyword>
<evidence type="ECO:0000259" key="9">
    <source>
        <dbReference type="Pfam" id="PF18967"/>
    </source>
</evidence>
<keyword evidence="4" id="KW-0547">Nucleotide-binding</keyword>
<protein>
    <recommendedName>
        <fullName evidence="9">Pycsar effector protein domain-containing protein</fullName>
    </recommendedName>
</protein>
<dbReference type="GO" id="GO:0051607">
    <property type="term" value="P:defense response to virus"/>
    <property type="evidence" value="ECO:0007669"/>
    <property type="project" value="UniProtKB-KW"/>
</dbReference>
<evidence type="ECO:0000256" key="2">
    <source>
        <dbReference type="ARBA" id="ARBA00022475"/>
    </source>
</evidence>
<evidence type="ECO:0000256" key="8">
    <source>
        <dbReference type="SAM" id="Phobius"/>
    </source>
</evidence>
<evidence type="ECO:0000256" key="7">
    <source>
        <dbReference type="ARBA" id="ARBA00023136"/>
    </source>
</evidence>
<dbReference type="GO" id="GO:0005886">
    <property type="term" value="C:plasma membrane"/>
    <property type="evidence" value="ECO:0007669"/>
    <property type="project" value="UniProtKB-SubCell"/>
</dbReference>
<dbReference type="GO" id="GO:0000166">
    <property type="term" value="F:nucleotide binding"/>
    <property type="evidence" value="ECO:0007669"/>
    <property type="project" value="UniProtKB-KW"/>
</dbReference>
<feature type="transmembrane region" description="Helical" evidence="8">
    <location>
        <begin position="25"/>
        <end position="44"/>
    </location>
</feature>
<reference evidence="11" key="1">
    <citation type="journal article" date="2013" name="Genome Announc.">
        <title>Draft Genome Sequence of the Dimorphic Prosthecate Bacterium Brevundimonas abyssalis TAR-001T.</title>
        <authorList>
            <person name="Tsubouchi T."/>
            <person name="Nishi S."/>
            <person name="Usui K."/>
            <person name="Shimane Y."/>
            <person name="Takaki Y."/>
            <person name="Maruyama T."/>
            <person name="Hatada Y."/>
        </authorList>
    </citation>
    <scope>NUCLEOTIDE SEQUENCE [LARGE SCALE GENOMIC DNA]</scope>
    <source>
        <strain evidence="11">TAR-001</strain>
    </source>
</reference>
<dbReference type="AlphaFoldDB" id="A0A8E0KKW8"/>
<feature type="transmembrane region" description="Helical" evidence="8">
    <location>
        <begin position="132"/>
        <end position="158"/>
    </location>
</feature>
<dbReference type="EMBL" id="BATC01000005">
    <property type="protein sequence ID" value="GAD58292.1"/>
    <property type="molecule type" value="Genomic_DNA"/>
</dbReference>
<feature type="domain" description="Pycsar effector protein" evidence="9">
    <location>
        <begin position="7"/>
        <end position="154"/>
    </location>
</feature>
<evidence type="ECO:0000256" key="6">
    <source>
        <dbReference type="ARBA" id="ARBA00023118"/>
    </source>
</evidence>
<evidence type="ECO:0000256" key="4">
    <source>
        <dbReference type="ARBA" id="ARBA00022741"/>
    </source>
</evidence>
<dbReference type="RefSeq" id="WP_021696388.1">
    <property type="nucleotide sequence ID" value="NZ_BATC01000005.1"/>
</dbReference>
<dbReference type="Pfam" id="PF18967">
    <property type="entry name" value="PycTM"/>
    <property type="match status" value="1"/>
</dbReference>
<evidence type="ECO:0000256" key="3">
    <source>
        <dbReference type="ARBA" id="ARBA00022692"/>
    </source>
</evidence>
<organism evidence="10 11">
    <name type="scientific">Brevundimonas abyssalis TAR-001</name>
    <dbReference type="NCBI Taxonomy" id="1391729"/>
    <lineage>
        <taxon>Bacteria</taxon>
        <taxon>Pseudomonadati</taxon>
        <taxon>Pseudomonadota</taxon>
        <taxon>Alphaproteobacteria</taxon>
        <taxon>Caulobacterales</taxon>
        <taxon>Caulobacteraceae</taxon>
        <taxon>Brevundimonas</taxon>
    </lineage>
</organism>
<keyword evidence="7 8" id="KW-0472">Membrane</keyword>
<dbReference type="OrthoDB" id="6041132at2"/>
<evidence type="ECO:0000256" key="1">
    <source>
        <dbReference type="ARBA" id="ARBA00004236"/>
    </source>
</evidence>
<keyword evidence="5 8" id="KW-1133">Transmembrane helix</keyword>
<keyword evidence="3 8" id="KW-0812">Transmembrane</keyword>
<gene>
    <name evidence="10" type="ORF">MBEBAB_0542</name>
</gene>
<comment type="subcellular location">
    <subcellularLocation>
        <location evidence="1">Cell membrane</location>
    </subcellularLocation>
</comment>
<dbReference type="Proteomes" id="UP000016569">
    <property type="component" value="Unassembled WGS sequence"/>
</dbReference>
<evidence type="ECO:0000256" key="5">
    <source>
        <dbReference type="ARBA" id="ARBA00022989"/>
    </source>
</evidence>
<evidence type="ECO:0000313" key="10">
    <source>
        <dbReference type="EMBL" id="GAD58292.1"/>
    </source>
</evidence>
<name>A0A8E0KKW8_9CAUL</name>
<comment type="caution">
    <text evidence="10">The sequence shown here is derived from an EMBL/GenBank/DDBJ whole genome shotgun (WGS) entry which is preliminary data.</text>
</comment>
<dbReference type="InterPro" id="IPR043760">
    <property type="entry name" value="PycTM_dom"/>
</dbReference>
<evidence type="ECO:0000313" key="11">
    <source>
        <dbReference type="Proteomes" id="UP000016569"/>
    </source>
</evidence>
<keyword evidence="11" id="KW-1185">Reference proteome</keyword>
<accession>A0A8E0KKW8</accession>
<proteinExistence type="predicted"/>